<dbReference type="Pfam" id="PF00072">
    <property type="entry name" value="Response_reg"/>
    <property type="match status" value="1"/>
</dbReference>
<organism evidence="4 5">
    <name type="scientific">Flavilitoribacter nigricans (strain ATCC 23147 / DSM 23189 / NBRC 102662 / NCIMB 1420 / SS-2)</name>
    <name type="common">Lewinella nigricans</name>
    <dbReference type="NCBI Taxonomy" id="1122177"/>
    <lineage>
        <taxon>Bacteria</taxon>
        <taxon>Pseudomonadati</taxon>
        <taxon>Bacteroidota</taxon>
        <taxon>Saprospiria</taxon>
        <taxon>Saprospirales</taxon>
        <taxon>Lewinellaceae</taxon>
        <taxon>Flavilitoribacter</taxon>
    </lineage>
</organism>
<dbReference type="SUPFAM" id="SSF52172">
    <property type="entry name" value="CheY-like"/>
    <property type="match status" value="1"/>
</dbReference>
<dbReference type="GO" id="GO:0000156">
    <property type="term" value="F:phosphorelay response regulator activity"/>
    <property type="evidence" value="ECO:0007669"/>
    <property type="project" value="InterPro"/>
</dbReference>
<dbReference type="PROSITE" id="PS50110">
    <property type="entry name" value="RESPONSE_REGULATORY"/>
    <property type="match status" value="1"/>
</dbReference>
<reference evidence="4 5" key="1">
    <citation type="submission" date="2017-10" db="EMBL/GenBank/DDBJ databases">
        <title>The draft genome sequence of Lewinella nigricans NBRC 102662.</title>
        <authorList>
            <person name="Wang K."/>
        </authorList>
    </citation>
    <scope>NUCLEOTIDE SEQUENCE [LARGE SCALE GENOMIC DNA]</scope>
    <source>
        <strain evidence="4 5">NBRC 102662</strain>
    </source>
</reference>
<evidence type="ECO:0000313" key="4">
    <source>
        <dbReference type="EMBL" id="PHN02191.1"/>
    </source>
</evidence>
<keyword evidence="5" id="KW-1185">Reference proteome</keyword>
<evidence type="ECO:0000259" key="3">
    <source>
        <dbReference type="PROSITE" id="PS50930"/>
    </source>
</evidence>
<dbReference type="InterPro" id="IPR011006">
    <property type="entry name" value="CheY-like_superfamily"/>
</dbReference>
<dbReference type="PANTHER" id="PTHR37299">
    <property type="entry name" value="TRANSCRIPTIONAL REGULATOR-RELATED"/>
    <property type="match status" value="1"/>
</dbReference>
<dbReference type="InterPro" id="IPR046947">
    <property type="entry name" value="LytR-like"/>
</dbReference>
<feature type="domain" description="Response regulatory" evidence="2">
    <location>
        <begin position="5"/>
        <end position="118"/>
    </location>
</feature>
<dbReference type="GO" id="GO:0003677">
    <property type="term" value="F:DNA binding"/>
    <property type="evidence" value="ECO:0007669"/>
    <property type="project" value="InterPro"/>
</dbReference>
<dbReference type="Proteomes" id="UP000223913">
    <property type="component" value="Unassembled WGS sequence"/>
</dbReference>
<accession>A0A2D0N0Y5</accession>
<feature type="modified residue" description="4-aspartylphosphate" evidence="1">
    <location>
        <position position="57"/>
    </location>
</feature>
<evidence type="ECO:0000256" key="1">
    <source>
        <dbReference type="PROSITE-ProRule" id="PRU00169"/>
    </source>
</evidence>
<dbReference type="OrthoDB" id="2168082at2"/>
<dbReference type="InterPro" id="IPR001789">
    <property type="entry name" value="Sig_transdc_resp-reg_receiver"/>
</dbReference>
<dbReference type="Pfam" id="PF04397">
    <property type="entry name" value="LytTR"/>
    <property type="match status" value="1"/>
</dbReference>
<dbReference type="Gene3D" id="3.40.50.2300">
    <property type="match status" value="1"/>
</dbReference>
<dbReference type="Gene3D" id="2.40.50.1020">
    <property type="entry name" value="LytTr DNA-binding domain"/>
    <property type="match status" value="1"/>
</dbReference>
<protein>
    <recommendedName>
        <fullName evidence="6">DNA-binding response regulator</fullName>
    </recommendedName>
</protein>
<dbReference type="SMART" id="SM00850">
    <property type="entry name" value="LytTR"/>
    <property type="match status" value="1"/>
</dbReference>
<gene>
    <name evidence="4" type="ORF">CRP01_33185</name>
</gene>
<sequence>MKPITAIIIDDETKGIDTLEYMLSDCRPTVDIIGKYSSSIEGLKAIKKLKPDLLFLDIKMPHINGIELLELAGATDFNAIFVTAFDEFKLQALRLNALDYLIKPFSQEDLQQAVTRVETYGRRRILEEQVLNAVELLRSLEIGSLTRIGIKSGNKVVFINLFDLSHCKSDGNFTYVYLADKTRIHSNYSLGNLEEILPDKYFFRMHREYIVNGKCITAYDKSDGGIIVMHDGTELPIARARKDDFLLFLRQFINIDRF</sequence>
<name>A0A2D0N0Y5_FLAN2</name>
<keyword evidence="1" id="KW-0597">Phosphoprotein</keyword>
<evidence type="ECO:0000313" key="5">
    <source>
        <dbReference type="Proteomes" id="UP000223913"/>
    </source>
</evidence>
<evidence type="ECO:0008006" key="6">
    <source>
        <dbReference type="Google" id="ProtNLM"/>
    </source>
</evidence>
<dbReference type="PANTHER" id="PTHR37299:SF1">
    <property type="entry name" value="STAGE 0 SPORULATION PROTEIN A HOMOLOG"/>
    <property type="match status" value="1"/>
</dbReference>
<feature type="domain" description="HTH LytTR-type" evidence="3">
    <location>
        <begin position="148"/>
        <end position="241"/>
    </location>
</feature>
<evidence type="ECO:0000259" key="2">
    <source>
        <dbReference type="PROSITE" id="PS50110"/>
    </source>
</evidence>
<comment type="caution">
    <text evidence="4">The sequence shown here is derived from an EMBL/GenBank/DDBJ whole genome shotgun (WGS) entry which is preliminary data.</text>
</comment>
<dbReference type="PROSITE" id="PS50930">
    <property type="entry name" value="HTH_LYTTR"/>
    <property type="match status" value="1"/>
</dbReference>
<dbReference type="RefSeq" id="WP_099154382.1">
    <property type="nucleotide sequence ID" value="NZ_PDUD01000043.1"/>
</dbReference>
<dbReference type="InterPro" id="IPR007492">
    <property type="entry name" value="LytTR_DNA-bd_dom"/>
</dbReference>
<dbReference type="AlphaFoldDB" id="A0A2D0N0Y5"/>
<dbReference type="SMART" id="SM00448">
    <property type="entry name" value="REC"/>
    <property type="match status" value="1"/>
</dbReference>
<dbReference type="EMBL" id="PDUD01000043">
    <property type="protein sequence ID" value="PHN02191.1"/>
    <property type="molecule type" value="Genomic_DNA"/>
</dbReference>
<proteinExistence type="predicted"/>